<name>A0A0B2USU8_TOXCA</name>
<sequence>MVPMVPHGRINFSFLGRKIFALISIVQPKWSRLMPNQVLSARASTTSLHNFLYCRRLVFRKRIFEVVLLATAWSTSKWESESPRATSIASFSCLFVLKSVCLTHSAE</sequence>
<evidence type="ECO:0000313" key="2">
    <source>
        <dbReference type="Proteomes" id="UP000031036"/>
    </source>
</evidence>
<proteinExistence type="predicted"/>
<organism evidence="1 2">
    <name type="scientific">Toxocara canis</name>
    <name type="common">Canine roundworm</name>
    <dbReference type="NCBI Taxonomy" id="6265"/>
    <lineage>
        <taxon>Eukaryota</taxon>
        <taxon>Metazoa</taxon>
        <taxon>Ecdysozoa</taxon>
        <taxon>Nematoda</taxon>
        <taxon>Chromadorea</taxon>
        <taxon>Rhabditida</taxon>
        <taxon>Spirurina</taxon>
        <taxon>Ascaridomorpha</taxon>
        <taxon>Ascaridoidea</taxon>
        <taxon>Toxocaridae</taxon>
        <taxon>Toxocara</taxon>
    </lineage>
</organism>
<dbReference type="AlphaFoldDB" id="A0A0B2USU8"/>
<protein>
    <submittedName>
        <fullName evidence="1">Uncharacterized protein</fullName>
    </submittedName>
</protein>
<dbReference type="Proteomes" id="UP000031036">
    <property type="component" value="Unassembled WGS sequence"/>
</dbReference>
<keyword evidence="2" id="KW-1185">Reference proteome</keyword>
<dbReference type="EMBL" id="JPKZ01003252">
    <property type="protein sequence ID" value="KHN72478.1"/>
    <property type="molecule type" value="Genomic_DNA"/>
</dbReference>
<reference evidence="1 2" key="1">
    <citation type="submission" date="2014-11" db="EMBL/GenBank/DDBJ databases">
        <title>Genetic blueprint of the zoonotic pathogen Toxocara canis.</title>
        <authorList>
            <person name="Zhu X.-Q."/>
            <person name="Korhonen P.K."/>
            <person name="Cai H."/>
            <person name="Young N.D."/>
            <person name="Nejsum P."/>
            <person name="von Samson-Himmelstjerna G."/>
            <person name="Boag P.R."/>
            <person name="Tan P."/>
            <person name="Li Q."/>
            <person name="Min J."/>
            <person name="Yang Y."/>
            <person name="Wang X."/>
            <person name="Fang X."/>
            <person name="Hall R.S."/>
            <person name="Hofmann A."/>
            <person name="Sternberg P.W."/>
            <person name="Jex A.R."/>
            <person name="Gasser R.B."/>
        </authorList>
    </citation>
    <scope>NUCLEOTIDE SEQUENCE [LARGE SCALE GENOMIC DNA]</scope>
    <source>
        <strain evidence="1">PN_DK_2014</strain>
    </source>
</reference>
<accession>A0A0B2USU8</accession>
<evidence type="ECO:0000313" key="1">
    <source>
        <dbReference type="EMBL" id="KHN72478.1"/>
    </source>
</evidence>
<feature type="non-terminal residue" evidence="1">
    <location>
        <position position="107"/>
    </location>
</feature>
<gene>
    <name evidence="1" type="ORF">Tcan_00578</name>
</gene>
<comment type="caution">
    <text evidence="1">The sequence shown here is derived from an EMBL/GenBank/DDBJ whole genome shotgun (WGS) entry which is preliminary data.</text>
</comment>